<dbReference type="InterPro" id="IPR041678">
    <property type="entry name" value="TetR_C_16"/>
</dbReference>
<dbReference type="PANTHER" id="PTHR30055">
    <property type="entry name" value="HTH-TYPE TRANSCRIPTIONAL REGULATOR RUTR"/>
    <property type="match status" value="1"/>
</dbReference>
<dbReference type="Gene3D" id="1.10.10.60">
    <property type="entry name" value="Homeodomain-like"/>
    <property type="match status" value="1"/>
</dbReference>
<dbReference type="PRINTS" id="PR00455">
    <property type="entry name" value="HTHTETR"/>
</dbReference>
<keyword evidence="5" id="KW-1185">Reference proteome</keyword>
<name>A0A934K9C7_9BACT</name>
<dbReference type="AlphaFoldDB" id="A0A934K9C7"/>
<reference evidence="4" key="1">
    <citation type="submission" date="2020-10" db="EMBL/GenBank/DDBJ databases">
        <title>Ca. Dormibacterota MAGs.</title>
        <authorList>
            <person name="Montgomery K."/>
        </authorList>
    </citation>
    <scope>NUCLEOTIDE SEQUENCE [LARGE SCALE GENOMIC DNA]</scope>
    <source>
        <strain evidence="4">SC8812_S17_10</strain>
    </source>
</reference>
<dbReference type="PANTHER" id="PTHR30055:SF235">
    <property type="entry name" value="TRANSCRIPTIONAL REGULATORY PROTEIN"/>
    <property type="match status" value="1"/>
</dbReference>
<comment type="caution">
    <text evidence="4">The sequence shown here is derived from an EMBL/GenBank/DDBJ whole genome shotgun (WGS) entry which is preliminary data.</text>
</comment>
<evidence type="ECO:0000313" key="5">
    <source>
        <dbReference type="Proteomes" id="UP000612893"/>
    </source>
</evidence>
<protein>
    <submittedName>
        <fullName evidence="4">TetR family transcriptional regulator</fullName>
    </submittedName>
</protein>
<dbReference type="Pfam" id="PF00440">
    <property type="entry name" value="TetR_N"/>
    <property type="match status" value="1"/>
</dbReference>
<evidence type="ECO:0000259" key="3">
    <source>
        <dbReference type="PROSITE" id="PS50977"/>
    </source>
</evidence>
<accession>A0A934K9C7</accession>
<organism evidence="4 5">
    <name type="scientific">Candidatus Nephthysia bennettiae</name>
    <dbReference type="NCBI Taxonomy" id="3127016"/>
    <lineage>
        <taxon>Bacteria</taxon>
        <taxon>Bacillati</taxon>
        <taxon>Candidatus Dormiibacterota</taxon>
        <taxon>Candidatus Dormibacteria</taxon>
        <taxon>Candidatus Dormibacterales</taxon>
        <taxon>Candidatus Dormibacteraceae</taxon>
        <taxon>Candidatus Nephthysia</taxon>
    </lineage>
</organism>
<dbReference type="Gene3D" id="1.10.357.10">
    <property type="entry name" value="Tetracycline Repressor, domain 2"/>
    <property type="match status" value="1"/>
</dbReference>
<feature type="domain" description="HTH tetR-type" evidence="3">
    <location>
        <begin position="10"/>
        <end position="70"/>
    </location>
</feature>
<dbReference type="InterPro" id="IPR001647">
    <property type="entry name" value="HTH_TetR"/>
</dbReference>
<gene>
    <name evidence="4" type="ORF">JF922_24625</name>
</gene>
<dbReference type="PROSITE" id="PS50977">
    <property type="entry name" value="HTH_TETR_2"/>
    <property type="match status" value="1"/>
</dbReference>
<evidence type="ECO:0000313" key="4">
    <source>
        <dbReference type="EMBL" id="MBJ7601244.1"/>
    </source>
</evidence>
<dbReference type="InterPro" id="IPR050109">
    <property type="entry name" value="HTH-type_TetR-like_transc_reg"/>
</dbReference>
<dbReference type="GO" id="GO:0003700">
    <property type="term" value="F:DNA-binding transcription factor activity"/>
    <property type="evidence" value="ECO:0007669"/>
    <property type="project" value="TreeGrafter"/>
</dbReference>
<keyword evidence="1 2" id="KW-0238">DNA-binding</keyword>
<dbReference type="RefSeq" id="WP_338205411.1">
    <property type="nucleotide sequence ID" value="NZ_JAEKNR010000240.1"/>
</dbReference>
<dbReference type="Pfam" id="PF17920">
    <property type="entry name" value="TetR_C_16"/>
    <property type="match status" value="1"/>
</dbReference>
<dbReference type="SUPFAM" id="SSF48498">
    <property type="entry name" value="Tetracyclin repressor-like, C-terminal domain"/>
    <property type="match status" value="1"/>
</dbReference>
<dbReference type="GO" id="GO:0000976">
    <property type="term" value="F:transcription cis-regulatory region binding"/>
    <property type="evidence" value="ECO:0007669"/>
    <property type="project" value="TreeGrafter"/>
</dbReference>
<proteinExistence type="predicted"/>
<feature type="DNA-binding region" description="H-T-H motif" evidence="2">
    <location>
        <begin position="33"/>
        <end position="52"/>
    </location>
</feature>
<dbReference type="SUPFAM" id="SSF46689">
    <property type="entry name" value="Homeodomain-like"/>
    <property type="match status" value="1"/>
</dbReference>
<dbReference type="Proteomes" id="UP000612893">
    <property type="component" value="Unassembled WGS sequence"/>
</dbReference>
<evidence type="ECO:0000256" key="2">
    <source>
        <dbReference type="PROSITE-ProRule" id="PRU00335"/>
    </source>
</evidence>
<dbReference type="EMBL" id="JAEKNR010000240">
    <property type="protein sequence ID" value="MBJ7601244.1"/>
    <property type="molecule type" value="Genomic_DNA"/>
</dbReference>
<evidence type="ECO:0000256" key="1">
    <source>
        <dbReference type="ARBA" id="ARBA00023125"/>
    </source>
</evidence>
<dbReference type="InterPro" id="IPR036271">
    <property type="entry name" value="Tet_transcr_reg_TetR-rel_C_sf"/>
</dbReference>
<sequence length="198" mass="21008">MRTGRRPGAGGTREKILAAARFNFAEAGYEGATIRGIAGEAGVDPALVLHYFGSKEGVFLAAVEFPIDPAVMIPPLLAPGLDGLGTRLAGFFLETWDSPLGSPLLGLIRSVVGSERAAEVLRDFVSREVLGRLAEALELDQPQLRASLAASQLVGLAMLRYVVKLEPLASARPEEVAAWLGPSIQRYLTDPAVTVPPH</sequence>
<dbReference type="InterPro" id="IPR009057">
    <property type="entry name" value="Homeodomain-like_sf"/>
</dbReference>